<dbReference type="PROSITE" id="PS51704">
    <property type="entry name" value="GP_PDE"/>
    <property type="match status" value="1"/>
</dbReference>
<dbReference type="SUPFAM" id="SSF51695">
    <property type="entry name" value="PLC-like phosphodiesterases"/>
    <property type="match status" value="1"/>
</dbReference>
<dbReference type="Pfam" id="PF03009">
    <property type="entry name" value="GDPD"/>
    <property type="match status" value="1"/>
</dbReference>
<keyword evidence="3" id="KW-1185">Reference proteome</keyword>
<sequence>MIGTIFSGMNGIAVGAHRGASAYAPENTMAAFERAAACGAELIELDVQLTKDGEIAVFHDLKIDKTTNGHGPLSDYTLAELRELDAGSWFSEAYAGARIPTLAETLAWARDRIWLSIEMKQPKDLEEVELAHRTARLVAEHGMNGHVQLMSFQHRLVKAVRDVNPNVLTAPICAQWVEDPIELLQGLQAQIINTPVQHLSKERVDRLHEHGFYVYGSMSDDPGVFARLRAMGVDAMDTNIPDVMRGLRDQAPNEAEHAGQ</sequence>
<evidence type="ECO:0000313" key="2">
    <source>
        <dbReference type="EMBL" id="NBD27051.1"/>
    </source>
</evidence>
<protein>
    <recommendedName>
        <fullName evidence="1">GP-PDE domain-containing protein</fullName>
    </recommendedName>
</protein>
<evidence type="ECO:0000259" key="1">
    <source>
        <dbReference type="PROSITE" id="PS51704"/>
    </source>
</evidence>
<dbReference type="RefSeq" id="WP_161746076.1">
    <property type="nucleotide sequence ID" value="NZ_JAAAMV010000025.1"/>
</dbReference>
<gene>
    <name evidence="2" type="ORF">GT019_24535</name>
</gene>
<dbReference type="InterPro" id="IPR030395">
    <property type="entry name" value="GP_PDE_dom"/>
</dbReference>
<dbReference type="PANTHER" id="PTHR46211:SF1">
    <property type="entry name" value="GLYCEROPHOSPHODIESTER PHOSPHODIESTERASE, CYTOPLASMIC"/>
    <property type="match status" value="1"/>
</dbReference>
<dbReference type="InterPro" id="IPR017946">
    <property type="entry name" value="PLC-like_Pdiesterase_TIM-brl"/>
</dbReference>
<evidence type="ECO:0000313" key="3">
    <source>
        <dbReference type="Proteomes" id="UP000665561"/>
    </source>
</evidence>
<accession>A0ABW9XX08</accession>
<proteinExistence type="predicted"/>
<feature type="domain" description="GP-PDE" evidence="1">
    <location>
        <begin position="12"/>
        <end position="248"/>
    </location>
</feature>
<organism evidence="2 3">
    <name type="scientific">Paenibacillus glycinis</name>
    <dbReference type="NCBI Taxonomy" id="2697035"/>
    <lineage>
        <taxon>Bacteria</taxon>
        <taxon>Bacillati</taxon>
        <taxon>Bacillota</taxon>
        <taxon>Bacilli</taxon>
        <taxon>Bacillales</taxon>
        <taxon>Paenibacillaceae</taxon>
        <taxon>Paenibacillus</taxon>
    </lineage>
</organism>
<dbReference type="Gene3D" id="3.20.20.190">
    <property type="entry name" value="Phosphatidylinositol (PI) phosphodiesterase"/>
    <property type="match status" value="1"/>
</dbReference>
<name>A0ABW9XX08_9BACL</name>
<comment type="caution">
    <text evidence="2">The sequence shown here is derived from an EMBL/GenBank/DDBJ whole genome shotgun (WGS) entry which is preliminary data.</text>
</comment>
<dbReference type="PANTHER" id="PTHR46211">
    <property type="entry name" value="GLYCEROPHOSPHORYL DIESTER PHOSPHODIESTERASE"/>
    <property type="match status" value="1"/>
</dbReference>
<dbReference type="Proteomes" id="UP000665561">
    <property type="component" value="Unassembled WGS sequence"/>
</dbReference>
<reference evidence="2 3" key="1">
    <citation type="submission" date="2020-01" db="EMBL/GenBank/DDBJ databases">
        <title>Paenibacillus soybeanensis sp. nov. isolated from the nodules of soybean (Glycine max(L.) Merr).</title>
        <authorList>
            <person name="Wang H."/>
        </authorList>
    </citation>
    <scope>NUCLEOTIDE SEQUENCE [LARGE SCALE GENOMIC DNA]</scope>
    <source>
        <strain evidence="2 3">T1</strain>
    </source>
</reference>
<dbReference type="EMBL" id="JAAAMV010000025">
    <property type="protein sequence ID" value="NBD27051.1"/>
    <property type="molecule type" value="Genomic_DNA"/>
</dbReference>